<evidence type="ECO:0000256" key="5">
    <source>
        <dbReference type="ARBA" id="ARBA00022670"/>
    </source>
</evidence>
<sequence length="167" mass="19461">MDLYSTLNSLTPKISYLNNHEQMDETNPKDFPPTDDPVYILGKKYSSLYELNEIRSDVGSNIWMTYRRNFTPIGDTNFTSDSGWGCMLRCGQMVLARAFINLYLGRDWRWNYTNLESIKQLLKDDEELKKYLIYKNILKMFADQKTSPYSIHQIALMGVCEGKNVGQ</sequence>
<dbReference type="GO" id="GO:0016485">
    <property type="term" value="P:protein processing"/>
    <property type="evidence" value="ECO:0007669"/>
    <property type="project" value="TreeGrafter"/>
</dbReference>
<name>A0A1Y3BV10_EURMA</name>
<keyword evidence="4 11" id="KW-0963">Cytoplasm</keyword>
<dbReference type="InterPro" id="IPR046792">
    <property type="entry name" value="Peptidase_C54_cat"/>
</dbReference>
<comment type="caution">
    <text evidence="13">The sequence shown here is derived from an EMBL/GenBank/DDBJ whole genome shotgun (WGS) entry which is preliminary data.</text>
</comment>
<dbReference type="GO" id="GO:0035973">
    <property type="term" value="P:aggrephagy"/>
    <property type="evidence" value="ECO:0007669"/>
    <property type="project" value="TreeGrafter"/>
</dbReference>
<dbReference type="PANTHER" id="PTHR22624">
    <property type="entry name" value="CYSTEINE PROTEASE ATG4"/>
    <property type="match status" value="1"/>
</dbReference>
<evidence type="ECO:0000256" key="4">
    <source>
        <dbReference type="ARBA" id="ARBA00022490"/>
    </source>
</evidence>
<gene>
    <name evidence="13" type="ORF">BLA29_008539</name>
</gene>
<reference evidence="13 14" key="1">
    <citation type="submission" date="2017-03" db="EMBL/GenBank/DDBJ databases">
        <title>Genome Survey of Euroglyphus maynei.</title>
        <authorList>
            <person name="Arlian L.G."/>
            <person name="Morgan M.S."/>
            <person name="Rider S.D."/>
        </authorList>
    </citation>
    <scope>NUCLEOTIDE SEQUENCE [LARGE SCALE GENOMIC DNA]</scope>
    <source>
        <strain evidence="13">Arlian Lab</strain>
        <tissue evidence="13">Whole body</tissue>
    </source>
</reference>
<evidence type="ECO:0000256" key="2">
    <source>
        <dbReference type="ARBA" id="ARBA00010958"/>
    </source>
</evidence>
<keyword evidence="8 11" id="KW-0653">Protein transport</keyword>
<evidence type="ECO:0000259" key="12">
    <source>
        <dbReference type="Pfam" id="PF03416"/>
    </source>
</evidence>
<evidence type="ECO:0000256" key="7">
    <source>
        <dbReference type="ARBA" id="ARBA00022807"/>
    </source>
</evidence>
<evidence type="ECO:0000256" key="10">
    <source>
        <dbReference type="ARBA" id="ARBA00029362"/>
    </source>
</evidence>
<keyword evidence="5 11" id="KW-0645">Protease</keyword>
<evidence type="ECO:0000256" key="9">
    <source>
        <dbReference type="ARBA" id="ARBA00023006"/>
    </source>
</evidence>
<keyword evidence="9 11" id="KW-0072">Autophagy</keyword>
<feature type="domain" description="Peptidase C54 catalytic" evidence="12">
    <location>
        <begin position="52"/>
        <end position="167"/>
    </location>
</feature>
<keyword evidence="14" id="KW-1185">Reference proteome</keyword>
<evidence type="ECO:0000313" key="13">
    <source>
        <dbReference type="EMBL" id="OTF83828.1"/>
    </source>
</evidence>
<dbReference type="GO" id="GO:0034727">
    <property type="term" value="P:piecemeal microautophagy of the nucleus"/>
    <property type="evidence" value="ECO:0007669"/>
    <property type="project" value="TreeGrafter"/>
</dbReference>
<evidence type="ECO:0000256" key="3">
    <source>
        <dbReference type="ARBA" id="ARBA00022448"/>
    </source>
</evidence>
<comment type="function">
    <text evidence="11">Cysteine protease that plays a key role in autophagy by mediating both proteolytic activation and delipidation of ATG8 family proteins.</text>
</comment>
<protein>
    <recommendedName>
        <fullName evidence="11">Cysteine protease</fullName>
        <ecNumber evidence="11">3.4.22.-</ecNumber>
    </recommendedName>
</protein>
<dbReference type="GO" id="GO:0005737">
    <property type="term" value="C:cytoplasm"/>
    <property type="evidence" value="ECO:0007669"/>
    <property type="project" value="UniProtKB-SubCell"/>
</dbReference>
<dbReference type="GO" id="GO:0004197">
    <property type="term" value="F:cysteine-type endopeptidase activity"/>
    <property type="evidence" value="ECO:0007669"/>
    <property type="project" value="TreeGrafter"/>
</dbReference>
<dbReference type="OrthoDB" id="2960936at2759"/>
<dbReference type="GO" id="GO:0000423">
    <property type="term" value="P:mitophagy"/>
    <property type="evidence" value="ECO:0007669"/>
    <property type="project" value="TreeGrafter"/>
</dbReference>
<dbReference type="Proteomes" id="UP000194236">
    <property type="component" value="Unassembled WGS sequence"/>
</dbReference>
<evidence type="ECO:0000256" key="8">
    <source>
        <dbReference type="ARBA" id="ARBA00022927"/>
    </source>
</evidence>
<dbReference type="GO" id="GO:0019786">
    <property type="term" value="F:protein-phosphatidylethanolamide deconjugating activity"/>
    <property type="evidence" value="ECO:0007669"/>
    <property type="project" value="InterPro"/>
</dbReference>
<evidence type="ECO:0000313" key="14">
    <source>
        <dbReference type="Proteomes" id="UP000194236"/>
    </source>
</evidence>
<accession>A0A1Y3BV10</accession>
<dbReference type="EMBL" id="MUJZ01001957">
    <property type="protein sequence ID" value="OTF83828.1"/>
    <property type="molecule type" value="Genomic_DNA"/>
</dbReference>
<evidence type="ECO:0000256" key="11">
    <source>
        <dbReference type="RuleBase" id="RU363115"/>
    </source>
</evidence>
<keyword evidence="7" id="KW-0788">Thiol protease</keyword>
<proteinExistence type="inferred from homology"/>
<dbReference type="GO" id="GO:0015031">
    <property type="term" value="P:protein transport"/>
    <property type="evidence" value="ECO:0007669"/>
    <property type="project" value="UniProtKB-KW"/>
</dbReference>
<dbReference type="Pfam" id="PF03416">
    <property type="entry name" value="Peptidase_C54"/>
    <property type="match status" value="1"/>
</dbReference>
<comment type="catalytic activity">
    <reaction evidence="10">
        <text>[protein]-C-terminal L-amino acid-glycyl-phosphatidylethanolamide + H2O = [protein]-C-terminal L-amino acid-glycine + a 1,2-diacyl-sn-glycero-3-phosphoethanolamine</text>
        <dbReference type="Rhea" id="RHEA:67548"/>
        <dbReference type="Rhea" id="RHEA-COMP:17323"/>
        <dbReference type="Rhea" id="RHEA-COMP:17324"/>
        <dbReference type="ChEBI" id="CHEBI:15377"/>
        <dbReference type="ChEBI" id="CHEBI:64612"/>
        <dbReference type="ChEBI" id="CHEBI:172940"/>
        <dbReference type="ChEBI" id="CHEBI:172941"/>
    </reaction>
    <physiologicalReaction direction="left-to-right" evidence="10">
        <dbReference type="Rhea" id="RHEA:67549"/>
    </physiologicalReaction>
</comment>
<comment type="subcellular location">
    <subcellularLocation>
        <location evidence="1 11">Cytoplasm</location>
    </subcellularLocation>
</comment>
<evidence type="ECO:0000256" key="6">
    <source>
        <dbReference type="ARBA" id="ARBA00022801"/>
    </source>
</evidence>
<dbReference type="SUPFAM" id="SSF54001">
    <property type="entry name" value="Cysteine proteinases"/>
    <property type="match status" value="1"/>
</dbReference>
<evidence type="ECO:0000256" key="1">
    <source>
        <dbReference type="ARBA" id="ARBA00004496"/>
    </source>
</evidence>
<dbReference type="PANTHER" id="PTHR22624:SF49">
    <property type="entry name" value="CYSTEINE PROTEASE"/>
    <property type="match status" value="1"/>
</dbReference>
<dbReference type="InterPro" id="IPR005078">
    <property type="entry name" value="Peptidase_C54"/>
</dbReference>
<dbReference type="GO" id="GO:0000045">
    <property type="term" value="P:autophagosome assembly"/>
    <property type="evidence" value="ECO:0007669"/>
    <property type="project" value="TreeGrafter"/>
</dbReference>
<dbReference type="EC" id="3.4.22.-" evidence="11"/>
<dbReference type="AlphaFoldDB" id="A0A1Y3BV10"/>
<feature type="non-terminal residue" evidence="13">
    <location>
        <position position="167"/>
    </location>
</feature>
<keyword evidence="3" id="KW-0813">Transport</keyword>
<dbReference type="InterPro" id="IPR038765">
    <property type="entry name" value="Papain-like_cys_pep_sf"/>
</dbReference>
<organism evidence="13 14">
    <name type="scientific">Euroglyphus maynei</name>
    <name type="common">Mayne's house dust mite</name>
    <dbReference type="NCBI Taxonomy" id="6958"/>
    <lineage>
        <taxon>Eukaryota</taxon>
        <taxon>Metazoa</taxon>
        <taxon>Ecdysozoa</taxon>
        <taxon>Arthropoda</taxon>
        <taxon>Chelicerata</taxon>
        <taxon>Arachnida</taxon>
        <taxon>Acari</taxon>
        <taxon>Acariformes</taxon>
        <taxon>Sarcoptiformes</taxon>
        <taxon>Astigmata</taxon>
        <taxon>Psoroptidia</taxon>
        <taxon>Analgoidea</taxon>
        <taxon>Pyroglyphidae</taxon>
        <taxon>Pyroglyphinae</taxon>
        <taxon>Euroglyphus</taxon>
    </lineage>
</organism>
<comment type="similarity">
    <text evidence="2 11">Belongs to the peptidase C54 family.</text>
</comment>
<keyword evidence="6 11" id="KW-0378">Hydrolase</keyword>